<dbReference type="InterPro" id="IPR052708">
    <property type="entry name" value="PxpC"/>
</dbReference>
<evidence type="ECO:0000256" key="3">
    <source>
        <dbReference type="ARBA" id="ARBA00022840"/>
    </source>
</evidence>
<dbReference type="InterPro" id="IPR003778">
    <property type="entry name" value="CT_A_B"/>
</dbReference>
<evidence type="ECO:0000259" key="4">
    <source>
        <dbReference type="SMART" id="SM00797"/>
    </source>
</evidence>
<keyword evidence="3" id="KW-0067">ATP-binding</keyword>
<dbReference type="GO" id="GO:0005524">
    <property type="term" value="F:ATP binding"/>
    <property type="evidence" value="ECO:0007669"/>
    <property type="project" value="UniProtKB-KW"/>
</dbReference>
<dbReference type="PANTHER" id="PTHR43309">
    <property type="entry name" value="5-OXOPROLINASE SUBUNIT C"/>
    <property type="match status" value="1"/>
</dbReference>
<dbReference type="AlphaFoldDB" id="A0A5C7SF54"/>
<protein>
    <submittedName>
        <fullName evidence="5">Biotin-dependent carboxyltransferase family protein</fullName>
    </submittedName>
</protein>
<evidence type="ECO:0000313" key="5">
    <source>
        <dbReference type="EMBL" id="TXH81595.1"/>
    </source>
</evidence>
<evidence type="ECO:0000256" key="2">
    <source>
        <dbReference type="ARBA" id="ARBA00022801"/>
    </source>
</evidence>
<organism evidence="5 6">
    <name type="scientific">Thauera aminoaromatica</name>
    <dbReference type="NCBI Taxonomy" id="164330"/>
    <lineage>
        <taxon>Bacteria</taxon>
        <taxon>Pseudomonadati</taxon>
        <taxon>Pseudomonadota</taxon>
        <taxon>Betaproteobacteria</taxon>
        <taxon>Rhodocyclales</taxon>
        <taxon>Zoogloeaceae</taxon>
        <taxon>Thauera</taxon>
    </lineage>
</organism>
<dbReference type="PANTHER" id="PTHR43309:SF3">
    <property type="entry name" value="5-OXOPROLINASE SUBUNIT C"/>
    <property type="match status" value="1"/>
</dbReference>
<sequence>MPAESTAAGAALEIVSAGLGVSVQDAGRPGHRSIGVPLSGALDPLLLAAANHLAGSPAGAAGLEVLLAGPTLRAAGGPVCVALAGELAGRIVGAGGDVRRLAAWSAAVLQPGDTLQLGRPQGVGYVAVGGGLLTPPMLGSRATYARAGLGGIGGRALAAGDRLPCAPFAGDPQHALQAVPLQHPGGAIRVIPGPQADHFTPAALAAFYGEPWALTPARDRMGLRLAGPRLAHVPGGADIVSDGVTPGAIQVPADGQPIVLLADCQTVGGYPKIATVIRADLPRLAHLPPGATLRFEAVDATRAADARAAQARLLAGWRTTLRPAARHGDIPTETLLAANLAGAALRGDEEG</sequence>
<comment type="caution">
    <text evidence="5">The sequence shown here is derived from an EMBL/GenBank/DDBJ whole genome shotgun (WGS) entry which is preliminary data.</text>
</comment>
<dbReference type="SMART" id="SM00797">
    <property type="entry name" value="AHS2"/>
    <property type="match status" value="1"/>
</dbReference>
<dbReference type="Gene3D" id="2.40.100.10">
    <property type="entry name" value="Cyclophilin-like"/>
    <property type="match status" value="1"/>
</dbReference>
<proteinExistence type="predicted"/>
<gene>
    <name evidence="5" type="ORF">E6Q80_17010</name>
</gene>
<dbReference type="GO" id="GO:0016740">
    <property type="term" value="F:transferase activity"/>
    <property type="evidence" value="ECO:0007669"/>
    <property type="project" value="UniProtKB-KW"/>
</dbReference>
<name>A0A5C7SF54_THASP</name>
<dbReference type="InterPro" id="IPR029000">
    <property type="entry name" value="Cyclophilin-like_dom_sf"/>
</dbReference>
<dbReference type="EMBL" id="SSFD01000272">
    <property type="protein sequence ID" value="TXH81595.1"/>
    <property type="molecule type" value="Genomic_DNA"/>
</dbReference>
<dbReference type="SUPFAM" id="SSF50891">
    <property type="entry name" value="Cyclophilin-like"/>
    <property type="match status" value="1"/>
</dbReference>
<dbReference type="RefSeq" id="WP_276660568.1">
    <property type="nucleotide sequence ID" value="NZ_SSFD01000272.1"/>
</dbReference>
<evidence type="ECO:0000313" key="6">
    <source>
        <dbReference type="Proteomes" id="UP000321192"/>
    </source>
</evidence>
<feature type="domain" description="Carboxyltransferase" evidence="4">
    <location>
        <begin position="33"/>
        <end position="313"/>
    </location>
</feature>
<accession>A0A5C7SF54</accession>
<keyword evidence="2" id="KW-0378">Hydrolase</keyword>
<evidence type="ECO:0000256" key="1">
    <source>
        <dbReference type="ARBA" id="ARBA00022741"/>
    </source>
</evidence>
<dbReference type="GO" id="GO:0016787">
    <property type="term" value="F:hydrolase activity"/>
    <property type="evidence" value="ECO:0007669"/>
    <property type="project" value="UniProtKB-KW"/>
</dbReference>
<keyword evidence="1" id="KW-0547">Nucleotide-binding</keyword>
<reference evidence="5 6" key="1">
    <citation type="submission" date="2018-09" db="EMBL/GenBank/DDBJ databases">
        <title>Metagenome Assembled Genomes from an Advanced Water Purification Facility.</title>
        <authorList>
            <person name="Stamps B.W."/>
            <person name="Spear J.R."/>
        </authorList>
    </citation>
    <scope>NUCLEOTIDE SEQUENCE [LARGE SCALE GENOMIC DNA]</scope>
    <source>
        <strain evidence="5">Bin_27_1</strain>
    </source>
</reference>
<dbReference type="NCBIfam" id="TIGR00724">
    <property type="entry name" value="urea_amlyse_rel"/>
    <property type="match status" value="1"/>
</dbReference>
<keyword evidence="5" id="KW-0808">Transferase</keyword>
<dbReference type="Pfam" id="PF02626">
    <property type="entry name" value="CT_A_B"/>
    <property type="match status" value="1"/>
</dbReference>
<dbReference type="Proteomes" id="UP000321192">
    <property type="component" value="Unassembled WGS sequence"/>
</dbReference>